<reference evidence="1" key="1">
    <citation type="submission" date="2021-06" db="EMBL/GenBank/DDBJ databases">
        <authorList>
            <person name="Hodson N. C."/>
            <person name="Mongue J. A."/>
            <person name="Jaron S. K."/>
        </authorList>
    </citation>
    <scope>NUCLEOTIDE SEQUENCE</scope>
</reference>
<organism evidence="1 2">
    <name type="scientific">Allacma fusca</name>
    <dbReference type="NCBI Taxonomy" id="39272"/>
    <lineage>
        <taxon>Eukaryota</taxon>
        <taxon>Metazoa</taxon>
        <taxon>Ecdysozoa</taxon>
        <taxon>Arthropoda</taxon>
        <taxon>Hexapoda</taxon>
        <taxon>Collembola</taxon>
        <taxon>Symphypleona</taxon>
        <taxon>Sminthuridae</taxon>
        <taxon>Allacma</taxon>
    </lineage>
</organism>
<comment type="caution">
    <text evidence="1">The sequence shown here is derived from an EMBL/GenBank/DDBJ whole genome shotgun (WGS) entry which is preliminary data.</text>
</comment>
<feature type="non-terminal residue" evidence="1">
    <location>
        <position position="1"/>
    </location>
</feature>
<keyword evidence="2" id="KW-1185">Reference proteome</keyword>
<dbReference type="AlphaFoldDB" id="A0A8J2LS07"/>
<gene>
    <name evidence="1" type="ORF">AFUS01_LOCUS46187</name>
</gene>
<name>A0A8J2LS07_9HEXA</name>
<evidence type="ECO:0000313" key="2">
    <source>
        <dbReference type="Proteomes" id="UP000708208"/>
    </source>
</evidence>
<proteinExistence type="predicted"/>
<sequence>LARGYADVVEAAAETAANDEGPLGAQVEVVNSALNIFSLGATHY</sequence>
<dbReference type="EMBL" id="CAJVCH010571240">
    <property type="protein sequence ID" value="CAG7837008.1"/>
    <property type="molecule type" value="Genomic_DNA"/>
</dbReference>
<protein>
    <submittedName>
        <fullName evidence="1">Uncharacterized protein</fullName>
    </submittedName>
</protein>
<accession>A0A8J2LS07</accession>
<dbReference type="Proteomes" id="UP000708208">
    <property type="component" value="Unassembled WGS sequence"/>
</dbReference>
<evidence type="ECO:0000313" key="1">
    <source>
        <dbReference type="EMBL" id="CAG7837008.1"/>
    </source>
</evidence>